<reference evidence="8" key="1">
    <citation type="submission" date="2023-05" db="EMBL/GenBank/DDBJ databases">
        <title>Cataloging the Phylogenetic Diversity of Human Bladder Bacteria.</title>
        <authorList>
            <person name="Du J."/>
        </authorList>
    </citation>
    <scope>NUCLEOTIDE SEQUENCE</scope>
    <source>
        <strain evidence="8">UMB6789</strain>
    </source>
</reference>
<dbReference type="InterPro" id="IPR020846">
    <property type="entry name" value="MFS_dom"/>
</dbReference>
<dbReference type="Gene3D" id="1.20.1250.20">
    <property type="entry name" value="MFS general substrate transporter like domains"/>
    <property type="match status" value="1"/>
</dbReference>
<dbReference type="PANTHER" id="PTHR23501">
    <property type="entry name" value="MAJOR FACILITATOR SUPERFAMILY"/>
    <property type="match status" value="1"/>
</dbReference>
<dbReference type="Proteomes" id="UP001237784">
    <property type="component" value="Unassembled WGS sequence"/>
</dbReference>
<evidence type="ECO:0000256" key="2">
    <source>
        <dbReference type="ARBA" id="ARBA00022448"/>
    </source>
</evidence>
<dbReference type="SUPFAM" id="SSF103473">
    <property type="entry name" value="MFS general substrate transporter"/>
    <property type="match status" value="1"/>
</dbReference>
<feature type="non-terminal residue" evidence="8">
    <location>
        <position position="69"/>
    </location>
</feature>
<dbReference type="AlphaFoldDB" id="A0AAW6Y1L7"/>
<evidence type="ECO:0000256" key="4">
    <source>
        <dbReference type="ARBA" id="ARBA00022989"/>
    </source>
</evidence>
<feature type="domain" description="Major facilitator superfamily (MFS) profile" evidence="7">
    <location>
        <begin position="10"/>
        <end position="69"/>
    </location>
</feature>
<evidence type="ECO:0000256" key="6">
    <source>
        <dbReference type="SAM" id="Phobius"/>
    </source>
</evidence>
<evidence type="ECO:0000256" key="1">
    <source>
        <dbReference type="ARBA" id="ARBA00004429"/>
    </source>
</evidence>
<dbReference type="GO" id="GO:0022857">
    <property type="term" value="F:transmembrane transporter activity"/>
    <property type="evidence" value="ECO:0007669"/>
    <property type="project" value="InterPro"/>
</dbReference>
<proteinExistence type="predicted"/>
<sequence>MQNKSNTKIVTIAIFLTTFMTAIEGTIVSTAMPTIVSDLNGLEIMNWVVSTFLLMTAVSTPIYGKLADS</sequence>
<keyword evidence="2" id="KW-0813">Transport</keyword>
<evidence type="ECO:0000256" key="5">
    <source>
        <dbReference type="ARBA" id="ARBA00023136"/>
    </source>
</evidence>
<dbReference type="EMBL" id="JASOME010000272">
    <property type="protein sequence ID" value="MDK7064459.1"/>
    <property type="molecule type" value="Genomic_DNA"/>
</dbReference>
<accession>A0AAW6Y1L7</accession>
<dbReference type="InterPro" id="IPR036259">
    <property type="entry name" value="MFS_trans_sf"/>
</dbReference>
<dbReference type="GO" id="GO:0005886">
    <property type="term" value="C:plasma membrane"/>
    <property type="evidence" value="ECO:0007669"/>
    <property type="project" value="UniProtKB-SubCell"/>
</dbReference>
<feature type="transmembrane region" description="Helical" evidence="6">
    <location>
        <begin position="44"/>
        <end position="64"/>
    </location>
</feature>
<name>A0AAW6Y1L7_GARVA</name>
<keyword evidence="5 6" id="KW-0472">Membrane</keyword>
<evidence type="ECO:0000313" key="8">
    <source>
        <dbReference type="EMBL" id="MDK7064459.1"/>
    </source>
</evidence>
<keyword evidence="4 6" id="KW-1133">Transmembrane helix</keyword>
<evidence type="ECO:0000259" key="7">
    <source>
        <dbReference type="PROSITE" id="PS50850"/>
    </source>
</evidence>
<dbReference type="PANTHER" id="PTHR23501:SF191">
    <property type="entry name" value="VACUOLAR BASIC AMINO ACID TRANSPORTER 4"/>
    <property type="match status" value="1"/>
</dbReference>
<comment type="subcellular location">
    <subcellularLocation>
        <location evidence="1">Cell inner membrane</location>
        <topology evidence="1">Multi-pass membrane protein</topology>
    </subcellularLocation>
</comment>
<gene>
    <name evidence="8" type="ORF">QP372_08110</name>
</gene>
<dbReference type="PROSITE" id="PS50850">
    <property type="entry name" value="MFS"/>
    <property type="match status" value="1"/>
</dbReference>
<protein>
    <submittedName>
        <fullName evidence="8">MFS transporter</fullName>
    </submittedName>
</protein>
<comment type="caution">
    <text evidence="8">The sequence shown here is derived from an EMBL/GenBank/DDBJ whole genome shotgun (WGS) entry which is preliminary data.</text>
</comment>
<evidence type="ECO:0000313" key="9">
    <source>
        <dbReference type="Proteomes" id="UP001237784"/>
    </source>
</evidence>
<keyword evidence="3 6" id="KW-0812">Transmembrane</keyword>
<feature type="transmembrane region" description="Helical" evidence="6">
    <location>
        <begin position="12"/>
        <end position="32"/>
    </location>
</feature>
<organism evidence="8 9">
    <name type="scientific">Gardnerella vaginalis</name>
    <dbReference type="NCBI Taxonomy" id="2702"/>
    <lineage>
        <taxon>Bacteria</taxon>
        <taxon>Bacillati</taxon>
        <taxon>Actinomycetota</taxon>
        <taxon>Actinomycetes</taxon>
        <taxon>Bifidobacteriales</taxon>
        <taxon>Bifidobacteriaceae</taxon>
        <taxon>Gardnerella</taxon>
    </lineage>
</organism>
<evidence type="ECO:0000256" key="3">
    <source>
        <dbReference type="ARBA" id="ARBA00022692"/>
    </source>
</evidence>